<dbReference type="GO" id="GO:0017128">
    <property type="term" value="F:phospholipid scramblase activity"/>
    <property type="evidence" value="ECO:0007669"/>
    <property type="project" value="InterPro"/>
</dbReference>
<feature type="transmembrane region" description="Helical" evidence="11">
    <location>
        <begin position="215"/>
        <end position="237"/>
    </location>
</feature>
<comment type="caution">
    <text evidence="12">The sequence shown here is derived from an EMBL/GenBank/DDBJ whole genome shotgun (WGS) entry which is preliminary data.</text>
</comment>
<evidence type="ECO:0000256" key="8">
    <source>
        <dbReference type="ARBA" id="ARBA00023098"/>
    </source>
</evidence>
<feature type="transmembrane region" description="Helical" evidence="11">
    <location>
        <begin position="300"/>
        <end position="319"/>
    </location>
</feature>
<dbReference type="GO" id="GO:0006633">
    <property type="term" value="P:fatty acid biosynthetic process"/>
    <property type="evidence" value="ECO:0007669"/>
    <property type="project" value="UniProtKB-KW"/>
</dbReference>
<dbReference type="Proteomes" id="UP000719412">
    <property type="component" value="Unassembled WGS sequence"/>
</dbReference>
<dbReference type="Pfam" id="PF03803">
    <property type="entry name" value="Scramblase"/>
    <property type="match status" value="1"/>
</dbReference>
<dbReference type="GO" id="GO:0005886">
    <property type="term" value="C:plasma membrane"/>
    <property type="evidence" value="ECO:0007669"/>
    <property type="project" value="TreeGrafter"/>
</dbReference>
<dbReference type="InterPro" id="IPR030457">
    <property type="entry name" value="ELO_CS"/>
</dbReference>
<keyword evidence="4" id="KW-0808">Transferase</keyword>
<keyword evidence="13" id="KW-1185">Reference proteome</keyword>
<keyword evidence="5 11" id="KW-0812">Transmembrane</keyword>
<dbReference type="PANTHER" id="PTHR23248:SF9">
    <property type="entry name" value="PHOSPHOLIPID SCRAMBLASE"/>
    <property type="match status" value="1"/>
</dbReference>
<evidence type="ECO:0000256" key="5">
    <source>
        <dbReference type="ARBA" id="ARBA00022692"/>
    </source>
</evidence>
<dbReference type="InterPro" id="IPR025659">
    <property type="entry name" value="Tubby-like_C"/>
</dbReference>
<reference evidence="12" key="1">
    <citation type="journal article" date="2020" name="J Insects Food Feed">
        <title>The yellow mealworm (Tenebrio molitor) genome: a resource for the emerging insects as food and feed industry.</title>
        <authorList>
            <person name="Eriksson T."/>
            <person name="Andere A."/>
            <person name="Kelstrup H."/>
            <person name="Emery V."/>
            <person name="Picard C."/>
        </authorList>
    </citation>
    <scope>NUCLEOTIDE SEQUENCE</scope>
    <source>
        <strain evidence="12">Stoneville</strain>
        <tissue evidence="12">Whole head</tissue>
    </source>
</reference>
<keyword evidence="7 11" id="KW-1133">Transmembrane helix</keyword>
<dbReference type="SUPFAM" id="SSF54518">
    <property type="entry name" value="Tubby C-terminal domain-like"/>
    <property type="match status" value="1"/>
</dbReference>
<evidence type="ECO:0000256" key="7">
    <source>
        <dbReference type="ARBA" id="ARBA00022989"/>
    </source>
</evidence>
<feature type="transmembrane region" description="Helical" evidence="11">
    <location>
        <begin position="258"/>
        <end position="280"/>
    </location>
</feature>
<evidence type="ECO:0000256" key="10">
    <source>
        <dbReference type="ARBA" id="ARBA00023160"/>
    </source>
</evidence>
<feature type="transmembrane region" description="Helical" evidence="11">
    <location>
        <begin position="441"/>
        <end position="460"/>
    </location>
</feature>
<dbReference type="PROSITE" id="PS01188">
    <property type="entry name" value="ELO"/>
    <property type="match status" value="1"/>
</dbReference>
<organism evidence="12 13">
    <name type="scientific">Tenebrio molitor</name>
    <name type="common">Yellow mealworm beetle</name>
    <dbReference type="NCBI Taxonomy" id="7067"/>
    <lineage>
        <taxon>Eukaryota</taxon>
        <taxon>Metazoa</taxon>
        <taxon>Ecdysozoa</taxon>
        <taxon>Arthropoda</taxon>
        <taxon>Hexapoda</taxon>
        <taxon>Insecta</taxon>
        <taxon>Pterygota</taxon>
        <taxon>Neoptera</taxon>
        <taxon>Endopterygota</taxon>
        <taxon>Coleoptera</taxon>
        <taxon>Polyphaga</taxon>
        <taxon>Cucujiformia</taxon>
        <taxon>Tenebrionidae</taxon>
        <taxon>Tenebrio</taxon>
    </lineage>
</organism>
<evidence type="ECO:0008006" key="14">
    <source>
        <dbReference type="Google" id="ProtNLM"/>
    </source>
</evidence>
<evidence type="ECO:0000313" key="12">
    <source>
        <dbReference type="EMBL" id="KAH0813484.1"/>
    </source>
</evidence>
<dbReference type="InterPro" id="IPR002076">
    <property type="entry name" value="ELO_fam"/>
</dbReference>
<comment type="similarity">
    <text evidence="2">Belongs to the phospholipid scramblase family.</text>
</comment>
<evidence type="ECO:0000313" key="13">
    <source>
        <dbReference type="Proteomes" id="UP000719412"/>
    </source>
</evidence>
<evidence type="ECO:0000256" key="3">
    <source>
        <dbReference type="ARBA" id="ARBA00022516"/>
    </source>
</evidence>
<evidence type="ECO:0000256" key="6">
    <source>
        <dbReference type="ARBA" id="ARBA00022832"/>
    </source>
</evidence>
<keyword evidence="9 11" id="KW-0472">Membrane</keyword>
<keyword evidence="6" id="KW-0276">Fatty acid metabolism</keyword>
<keyword evidence="10" id="KW-0275">Fatty acid biosynthesis</keyword>
<evidence type="ECO:0000256" key="11">
    <source>
        <dbReference type="SAM" id="Phobius"/>
    </source>
</evidence>
<sequence>MCALLLTEWMNPPQLAVNCPPGLEYLTQINQLLVHQKVELLEAFTGIETKNKYNIKNSLGQQVYYAEEDTDCWTRNCCGSIRPLGMKIFDNFKNEVIHLYRPLACDNCCFPCCLQRMEVSSPPGTLVGTVEQDWTLCFPMFSIKNANGEVVLRIKGPFCTMGCYRDVNFEVLSADGATKVGRITKQWTGVAQEMFTDADNFGITFPMDLDVKMKAVMLGACFLVSVCSVNLLSRPTVGATIQGQKSASEKVRAKKNLLFVRMGSIGGGLCASLCKMPTVLDKVFEVLTDSPPISDPRMDRILVRTPVQLISVIAFYLFFIYKLGPNFMKERKTFDLKKILIGYNILQIFVNLGISIMAGTYLRNQNFFCIPSDKSESPEATLAVRVHYSYLLLKYFDLVETVFYVLRKKERQISFLHVYHHIGILVAAWISAKYFPGGQAIYVALYNTLIHCIMYVYYLFSACNPNYSKEIWWKKYVTALQIEVLGGDSDSVSGYGSPVPH</sequence>
<keyword evidence="3" id="KW-0444">Lipid biosynthesis</keyword>
<gene>
    <name evidence="12" type="ORF">GEV33_009307</name>
</gene>
<name>A0A8J6HF18_TENMO</name>
<feature type="transmembrane region" description="Helical" evidence="11">
    <location>
        <begin position="382"/>
        <end position="406"/>
    </location>
</feature>
<dbReference type="Pfam" id="PF01151">
    <property type="entry name" value="ELO"/>
    <property type="match status" value="1"/>
</dbReference>
<dbReference type="PANTHER" id="PTHR23248">
    <property type="entry name" value="PHOSPHOLIPID SCRAMBLASE-RELATED"/>
    <property type="match status" value="1"/>
</dbReference>
<evidence type="ECO:0000256" key="2">
    <source>
        <dbReference type="ARBA" id="ARBA00005350"/>
    </source>
</evidence>
<evidence type="ECO:0000256" key="9">
    <source>
        <dbReference type="ARBA" id="ARBA00023136"/>
    </source>
</evidence>
<feature type="transmembrane region" description="Helical" evidence="11">
    <location>
        <begin position="340"/>
        <end position="362"/>
    </location>
</feature>
<feature type="transmembrane region" description="Helical" evidence="11">
    <location>
        <begin position="418"/>
        <end position="435"/>
    </location>
</feature>
<keyword evidence="8" id="KW-0443">Lipid metabolism</keyword>
<accession>A0A8J6HF18</accession>
<dbReference type="GO" id="GO:0009922">
    <property type="term" value="F:fatty acid elongase activity"/>
    <property type="evidence" value="ECO:0007669"/>
    <property type="project" value="InterPro"/>
</dbReference>
<proteinExistence type="inferred from homology"/>
<comment type="subcellular location">
    <subcellularLocation>
        <location evidence="1">Membrane</location>
        <topology evidence="1">Multi-pass membrane protein</topology>
    </subcellularLocation>
</comment>
<dbReference type="EMBL" id="JABDTM020025232">
    <property type="protein sequence ID" value="KAH0813484.1"/>
    <property type="molecule type" value="Genomic_DNA"/>
</dbReference>
<dbReference type="AlphaFoldDB" id="A0A8J6HF18"/>
<dbReference type="InterPro" id="IPR005552">
    <property type="entry name" value="Scramblase"/>
</dbReference>
<reference evidence="12" key="2">
    <citation type="submission" date="2021-08" db="EMBL/GenBank/DDBJ databases">
        <authorList>
            <person name="Eriksson T."/>
        </authorList>
    </citation>
    <scope>NUCLEOTIDE SEQUENCE</scope>
    <source>
        <strain evidence="12">Stoneville</strain>
        <tissue evidence="12">Whole head</tissue>
    </source>
</reference>
<evidence type="ECO:0000256" key="4">
    <source>
        <dbReference type="ARBA" id="ARBA00022679"/>
    </source>
</evidence>
<evidence type="ECO:0000256" key="1">
    <source>
        <dbReference type="ARBA" id="ARBA00004141"/>
    </source>
</evidence>
<protein>
    <recommendedName>
        <fullName evidence="14">Very-long-chain 3-oxoacyl-CoA synthase</fullName>
    </recommendedName>
</protein>